<dbReference type="SFLD" id="SFLDS00029">
    <property type="entry name" value="Radical_SAM"/>
    <property type="match status" value="1"/>
</dbReference>
<dbReference type="InterPro" id="IPR007197">
    <property type="entry name" value="rSAM"/>
</dbReference>
<dbReference type="RefSeq" id="WP_345031013.1">
    <property type="nucleotide sequence ID" value="NZ_BAABEY010000029.1"/>
</dbReference>
<keyword evidence="4" id="KW-0408">Iron</keyword>
<keyword evidence="5" id="KW-0411">Iron-sulfur</keyword>
<keyword evidence="7" id="KW-1185">Reference proteome</keyword>
<dbReference type="InterPro" id="IPR050377">
    <property type="entry name" value="Radical_SAM_PqqE_MftC-like"/>
</dbReference>
<evidence type="ECO:0000313" key="6">
    <source>
        <dbReference type="EMBL" id="GAA4443421.1"/>
    </source>
</evidence>
<dbReference type="PANTHER" id="PTHR11228">
    <property type="entry name" value="RADICAL SAM DOMAIN PROTEIN"/>
    <property type="match status" value="1"/>
</dbReference>
<evidence type="ECO:0000256" key="3">
    <source>
        <dbReference type="ARBA" id="ARBA00022723"/>
    </source>
</evidence>
<evidence type="ECO:0000256" key="5">
    <source>
        <dbReference type="ARBA" id="ARBA00023014"/>
    </source>
</evidence>
<organism evidence="6 7">
    <name type="scientific">Ravibacter arvi</name>
    <dbReference type="NCBI Taxonomy" id="2051041"/>
    <lineage>
        <taxon>Bacteria</taxon>
        <taxon>Pseudomonadati</taxon>
        <taxon>Bacteroidota</taxon>
        <taxon>Cytophagia</taxon>
        <taxon>Cytophagales</taxon>
        <taxon>Spirosomataceae</taxon>
        <taxon>Ravibacter</taxon>
    </lineage>
</organism>
<comment type="cofactor">
    <cofactor evidence="1">
        <name>[4Fe-4S] cluster</name>
        <dbReference type="ChEBI" id="CHEBI:49883"/>
    </cofactor>
</comment>
<comment type="caution">
    <text evidence="6">The sequence shown here is derived from an EMBL/GenBank/DDBJ whole genome shotgun (WGS) entry which is preliminary data.</text>
</comment>
<dbReference type="PANTHER" id="PTHR11228:SF7">
    <property type="entry name" value="PQQA PEPTIDE CYCLASE"/>
    <property type="match status" value="1"/>
</dbReference>
<protein>
    <submittedName>
        <fullName evidence="6">His-Xaa-Ser system radical SAM maturase HxsC</fullName>
    </submittedName>
</protein>
<accession>A0ABP8M4W4</accession>
<dbReference type="SUPFAM" id="SSF102114">
    <property type="entry name" value="Radical SAM enzymes"/>
    <property type="match status" value="1"/>
</dbReference>
<reference evidence="7" key="1">
    <citation type="journal article" date="2019" name="Int. J. Syst. Evol. Microbiol.">
        <title>The Global Catalogue of Microorganisms (GCM) 10K type strain sequencing project: providing services to taxonomists for standard genome sequencing and annotation.</title>
        <authorList>
            <consortium name="The Broad Institute Genomics Platform"/>
            <consortium name="The Broad Institute Genome Sequencing Center for Infectious Disease"/>
            <person name="Wu L."/>
            <person name="Ma J."/>
        </authorList>
    </citation>
    <scope>NUCLEOTIDE SEQUENCE [LARGE SCALE GENOMIC DNA]</scope>
    <source>
        <strain evidence="7">JCM 31920</strain>
    </source>
</reference>
<dbReference type="EMBL" id="BAABEY010000029">
    <property type="protein sequence ID" value="GAA4443421.1"/>
    <property type="molecule type" value="Genomic_DNA"/>
</dbReference>
<dbReference type="NCBIfam" id="TIGR03977">
    <property type="entry name" value="rSAM_pair_HxsC"/>
    <property type="match status" value="1"/>
</dbReference>
<dbReference type="InterPro" id="IPR013785">
    <property type="entry name" value="Aldolase_TIM"/>
</dbReference>
<proteinExistence type="predicted"/>
<dbReference type="InterPro" id="IPR024032">
    <property type="entry name" value="rSAM_paired_HxsC"/>
</dbReference>
<dbReference type="CDD" id="cd01335">
    <property type="entry name" value="Radical_SAM"/>
    <property type="match status" value="1"/>
</dbReference>
<sequence length="374" mass="42000">MIDLRRKGIATSIPVSIVGRVSKADSDFVVVSSQENELEQGFGGKVVLTTKSLSNFPQPLVHSVKSLEGITVGDVIQILPSGVLHVLFRAGSLDNSLFTTDQCNSNCLMCSQPPKKVDDIEYHFELNCSIIRLMPATTEIVGITGGEPTLLGQKLFEMFRMLTEMHPHCLVHILTNGRAFAYQSFVKQYLSVSTENHIWGIPIYSDFYSDHDYIVQAKGAFNETIQGIYNLARIGARIELRIVVHKLTVLRLKQLTKFISKNLTFVERVAFMGLEYIGYTPFNDQLLWIDPLDFQEELHDAVVLLDDLGINVSIYNLPLCLLPKEVRRFAIKSISDWKREYLTMCTGCALKTDCGGVFGTSKKLSENIQAIRIE</sequence>
<dbReference type="SFLD" id="SFLDG01103">
    <property type="entry name" value="Uncharacterised_Radical_SAM_Su"/>
    <property type="match status" value="1"/>
</dbReference>
<dbReference type="Proteomes" id="UP001501508">
    <property type="component" value="Unassembled WGS sequence"/>
</dbReference>
<dbReference type="SFLD" id="SFLDG01067">
    <property type="entry name" value="SPASM/twitch_domain_containing"/>
    <property type="match status" value="1"/>
</dbReference>
<evidence type="ECO:0000313" key="7">
    <source>
        <dbReference type="Proteomes" id="UP001501508"/>
    </source>
</evidence>
<evidence type="ECO:0000256" key="2">
    <source>
        <dbReference type="ARBA" id="ARBA00022691"/>
    </source>
</evidence>
<dbReference type="InterPro" id="IPR058240">
    <property type="entry name" value="rSAM_sf"/>
</dbReference>
<gene>
    <name evidence="6" type="primary">hxsC</name>
    <name evidence="6" type="ORF">GCM10023091_31930</name>
</gene>
<name>A0ABP8M4W4_9BACT</name>
<evidence type="ECO:0000256" key="4">
    <source>
        <dbReference type="ARBA" id="ARBA00023004"/>
    </source>
</evidence>
<keyword evidence="2" id="KW-0949">S-adenosyl-L-methionine</keyword>
<dbReference type="Gene3D" id="3.20.20.70">
    <property type="entry name" value="Aldolase class I"/>
    <property type="match status" value="1"/>
</dbReference>
<evidence type="ECO:0000256" key="1">
    <source>
        <dbReference type="ARBA" id="ARBA00001966"/>
    </source>
</evidence>
<keyword evidence="3" id="KW-0479">Metal-binding</keyword>